<protein>
    <submittedName>
        <fullName evidence="1">Uncharacterized protein</fullName>
    </submittedName>
</protein>
<proteinExistence type="predicted"/>
<accession>A0ACC0BU14</accession>
<comment type="caution">
    <text evidence="1">The sequence shown here is derived from an EMBL/GenBank/DDBJ whole genome shotgun (WGS) entry which is preliminary data.</text>
</comment>
<dbReference type="EMBL" id="CM044702">
    <property type="protein sequence ID" value="KAI5676110.1"/>
    <property type="molecule type" value="Genomic_DNA"/>
</dbReference>
<evidence type="ECO:0000313" key="2">
    <source>
        <dbReference type="Proteomes" id="UP001060085"/>
    </source>
</evidence>
<gene>
    <name evidence="1" type="ORF">M9H77_07060</name>
</gene>
<name>A0ACC0BU14_CATRO</name>
<keyword evidence="2" id="KW-1185">Reference proteome</keyword>
<organism evidence="1 2">
    <name type="scientific">Catharanthus roseus</name>
    <name type="common">Madagascar periwinkle</name>
    <name type="synonym">Vinca rosea</name>
    <dbReference type="NCBI Taxonomy" id="4058"/>
    <lineage>
        <taxon>Eukaryota</taxon>
        <taxon>Viridiplantae</taxon>
        <taxon>Streptophyta</taxon>
        <taxon>Embryophyta</taxon>
        <taxon>Tracheophyta</taxon>
        <taxon>Spermatophyta</taxon>
        <taxon>Magnoliopsida</taxon>
        <taxon>eudicotyledons</taxon>
        <taxon>Gunneridae</taxon>
        <taxon>Pentapetalae</taxon>
        <taxon>asterids</taxon>
        <taxon>lamiids</taxon>
        <taxon>Gentianales</taxon>
        <taxon>Apocynaceae</taxon>
        <taxon>Rauvolfioideae</taxon>
        <taxon>Vinceae</taxon>
        <taxon>Catharanthinae</taxon>
        <taxon>Catharanthus</taxon>
    </lineage>
</organism>
<reference evidence="2" key="1">
    <citation type="journal article" date="2023" name="Nat. Plants">
        <title>Single-cell RNA sequencing provides a high-resolution roadmap for understanding the multicellular compartmentation of specialized metabolism.</title>
        <authorList>
            <person name="Sun S."/>
            <person name="Shen X."/>
            <person name="Li Y."/>
            <person name="Li Y."/>
            <person name="Wang S."/>
            <person name="Li R."/>
            <person name="Zhang H."/>
            <person name="Shen G."/>
            <person name="Guo B."/>
            <person name="Wei J."/>
            <person name="Xu J."/>
            <person name="St-Pierre B."/>
            <person name="Chen S."/>
            <person name="Sun C."/>
        </authorList>
    </citation>
    <scope>NUCLEOTIDE SEQUENCE [LARGE SCALE GENOMIC DNA]</scope>
</reference>
<sequence>MVQVLYWNSRIKNEAAEGRGRVDKYKGSFLYVSDYKKGAFVVLADAVIKGAFELDFCLEKFCLRGEEKVGTKLKIDKQGVKAMMMLPLSMKITHGWSNLIRILAGQS</sequence>
<evidence type="ECO:0000313" key="1">
    <source>
        <dbReference type="EMBL" id="KAI5676110.1"/>
    </source>
</evidence>
<dbReference type="Proteomes" id="UP001060085">
    <property type="component" value="Linkage Group LG02"/>
</dbReference>